<organism evidence="6 7">
    <name type="scientific">Litorihabitans aurantiacus</name>
    <dbReference type="NCBI Taxonomy" id="1930061"/>
    <lineage>
        <taxon>Bacteria</taxon>
        <taxon>Bacillati</taxon>
        <taxon>Actinomycetota</taxon>
        <taxon>Actinomycetes</taxon>
        <taxon>Micrococcales</taxon>
        <taxon>Beutenbergiaceae</taxon>
        <taxon>Litorihabitans</taxon>
    </lineage>
</organism>
<dbReference type="GO" id="GO:0003723">
    <property type="term" value="F:RNA binding"/>
    <property type="evidence" value="ECO:0007669"/>
    <property type="project" value="InterPro"/>
</dbReference>
<keyword evidence="4" id="KW-0804">Transcription</keyword>
<proteinExistence type="predicted"/>
<evidence type="ECO:0000256" key="1">
    <source>
        <dbReference type="ARBA" id="ARBA00022679"/>
    </source>
</evidence>
<dbReference type="EMBL" id="BSUM01000001">
    <property type="protein sequence ID" value="GMA30339.1"/>
    <property type="molecule type" value="Genomic_DNA"/>
</dbReference>
<dbReference type="GO" id="GO:0016301">
    <property type="term" value="F:kinase activity"/>
    <property type="evidence" value="ECO:0007669"/>
    <property type="project" value="UniProtKB-KW"/>
</dbReference>
<name>A0AA37UH65_9MICO</name>
<dbReference type="SUPFAM" id="SSF55781">
    <property type="entry name" value="GAF domain-like"/>
    <property type="match status" value="1"/>
</dbReference>
<dbReference type="InterPro" id="IPR003018">
    <property type="entry name" value="GAF"/>
</dbReference>
<dbReference type="InterPro" id="IPR011006">
    <property type="entry name" value="CheY-like_superfamily"/>
</dbReference>
<evidence type="ECO:0000256" key="4">
    <source>
        <dbReference type="ARBA" id="ARBA00023163"/>
    </source>
</evidence>
<dbReference type="Gene3D" id="1.10.10.10">
    <property type="entry name" value="Winged helix-like DNA-binding domain superfamily/Winged helix DNA-binding domain"/>
    <property type="match status" value="1"/>
</dbReference>
<protein>
    <submittedName>
        <fullName evidence="6">Transcriptional regulator</fullName>
    </submittedName>
</protein>
<dbReference type="InterPro" id="IPR005561">
    <property type="entry name" value="ANTAR"/>
</dbReference>
<dbReference type="Gene3D" id="3.30.450.40">
    <property type="match status" value="1"/>
</dbReference>
<evidence type="ECO:0000259" key="5">
    <source>
        <dbReference type="PROSITE" id="PS50921"/>
    </source>
</evidence>
<dbReference type="SMART" id="SM01012">
    <property type="entry name" value="ANTAR"/>
    <property type="match status" value="1"/>
</dbReference>
<dbReference type="InterPro" id="IPR036388">
    <property type="entry name" value="WH-like_DNA-bd_sf"/>
</dbReference>
<keyword evidence="3" id="KW-0805">Transcription regulation</keyword>
<evidence type="ECO:0000313" key="7">
    <source>
        <dbReference type="Proteomes" id="UP001157161"/>
    </source>
</evidence>
<dbReference type="PIRSF" id="PIRSF036625">
    <property type="entry name" value="GAF_ANTAR"/>
    <property type="match status" value="1"/>
</dbReference>
<dbReference type="AlphaFoldDB" id="A0AA37UH65"/>
<keyword evidence="2" id="KW-0418">Kinase</keyword>
<dbReference type="InterPro" id="IPR029016">
    <property type="entry name" value="GAF-like_dom_sf"/>
</dbReference>
<comment type="caution">
    <text evidence="6">The sequence shown here is derived from an EMBL/GenBank/DDBJ whole genome shotgun (WGS) entry which is preliminary data.</text>
</comment>
<dbReference type="SUPFAM" id="SSF52172">
    <property type="entry name" value="CheY-like"/>
    <property type="match status" value="1"/>
</dbReference>
<accession>A0AA37UH65</accession>
<dbReference type="Pfam" id="PF13185">
    <property type="entry name" value="GAF_2"/>
    <property type="match status" value="1"/>
</dbReference>
<dbReference type="InterPro" id="IPR012074">
    <property type="entry name" value="GAF_ANTAR"/>
</dbReference>
<keyword evidence="7" id="KW-1185">Reference proteome</keyword>
<feature type="domain" description="ANTAR" evidence="5">
    <location>
        <begin position="171"/>
        <end position="232"/>
    </location>
</feature>
<gene>
    <name evidence="6" type="ORF">GCM10025875_03310</name>
</gene>
<reference evidence="6" key="2">
    <citation type="submission" date="2023-02" db="EMBL/GenBank/DDBJ databases">
        <authorList>
            <person name="Sun Q."/>
            <person name="Mori K."/>
        </authorList>
    </citation>
    <scope>NUCLEOTIDE SEQUENCE</scope>
    <source>
        <strain evidence="6">NBRC 112290</strain>
    </source>
</reference>
<dbReference type="Pfam" id="PF03861">
    <property type="entry name" value="ANTAR"/>
    <property type="match status" value="1"/>
</dbReference>
<evidence type="ECO:0000256" key="2">
    <source>
        <dbReference type="ARBA" id="ARBA00022777"/>
    </source>
</evidence>
<evidence type="ECO:0000256" key="3">
    <source>
        <dbReference type="ARBA" id="ARBA00023015"/>
    </source>
</evidence>
<reference evidence="6" key="1">
    <citation type="journal article" date="2014" name="Int. J. Syst. Evol. Microbiol.">
        <title>Complete genome sequence of Corynebacterium casei LMG S-19264T (=DSM 44701T), isolated from a smear-ripened cheese.</title>
        <authorList>
            <consortium name="US DOE Joint Genome Institute (JGI-PGF)"/>
            <person name="Walter F."/>
            <person name="Albersmeier A."/>
            <person name="Kalinowski J."/>
            <person name="Ruckert C."/>
        </authorList>
    </citation>
    <scope>NUCLEOTIDE SEQUENCE</scope>
    <source>
        <strain evidence="6">NBRC 112290</strain>
    </source>
</reference>
<dbReference type="PROSITE" id="PS50921">
    <property type="entry name" value="ANTAR"/>
    <property type="match status" value="1"/>
</dbReference>
<evidence type="ECO:0000313" key="6">
    <source>
        <dbReference type="EMBL" id="GMA30339.1"/>
    </source>
</evidence>
<dbReference type="Proteomes" id="UP001157161">
    <property type="component" value="Unassembled WGS sequence"/>
</dbReference>
<keyword evidence="1" id="KW-0808">Transferase</keyword>
<sequence>MMGETSVKFLEHFVRTTSDFSARLLTDYDVNEVLEELAERQTELLDLLGSGVSLARGDRLEAVTAVPHLIVPLEKQQELDQSGPCLEAFRTGRIESIDDLASEDRWPTYLRIARDQGIRAVAAVPMRLNDQPIGALNLYCGRPRAWSEQDLSAALALANMATAFIINASSLAKQTLLAEQLQQALDTRVLLEQAKGVLAEAHAISVEEAFRSIRRFARARRVSLHEVANAVVHMGVRLT</sequence>
<dbReference type="SMART" id="SM00065">
    <property type="entry name" value="GAF"/>
    <property type="match status" value="1"/>
</dbReference>